<dbReference type="AlphaFoldDB" id="A0A381SHQ6"/>
<dbReference type="Pfam" id="PF00378">
    <property type="entry name" value="ECH_1"/>
    <property type="match status" value="1"/>
</dbReference>
<dbReference type="SUPFAM" id="SSF52096">
    <property type="entry name" value="ClpP/crotonase"/>
    <property type="match status" value="1"/>
</dbReference>
<accession>A0A381SHQ6</accession>
<organism evidence="2">
    <name type="scientific">marine metagenome</name>
    <dbReference type="NCBI Taxonomy" id="408172"/>
    <lineage>
        <taxon>unclassified sequences</taxon>
        <taxon>metagenomes</taxon>
        <taxon>ecological metagenomes</taxon>
    </lineage>
</organism>
<dbReference type="Gene3D" id="3.90.226.10">
    <property type="entry name" value="2-enoyl-CoA Hydratase, Chain A, domain 1"/>
    <property type="match status" value="1"/>
</dbReference>
<comment type="similarity">
    <text evidence="1">Belongs to the enoyl-CoA hydratase/isomerase family.</text>
</comment>
<dbReference type="PANTHER" id="PTHR42964:SF1">
    <property type="entry name" value="POLYKETIDE BIOSYNTHESIS ENOYL-COA HYDRATASE PKSH-RELATED"/>
    <property type="match status" value="1"/>
</dbReference>
<protein>
    <recommendedName>
        <fullName evidence="3">Enoyl-CoA hydratase</fullName>
    </recommendedName>
</protein>
<evidence type="ECO:0008006" key="3">
    <source>
        <dbReference type="Google" id="ProtNLM"/>
    </source>
</evidence>
<dbReference type="InterPro" id="IPR001753">
    <property type="entry name" value="Enoyl-CoA_hydra/iso"/>
</dbReference>
<gene>
    <name evidence="2" type="ORF">METZ01_LOCUS56476</name>
</gene>
<name>A0A381SHQ6_9ZZZZ</name>
<dbReference type="EMBL" id="UINC01003130">
    <property type="protein sequence ID" value="SVA03622.1"/>
    <property type="molecule type" value="Genomic_DNA"/>
</dbReference>
<evidence type="ECO:0000256" key="1">
    <source>
        <dbReference type="ARBA" id="ARBA00005254"/>
    </source>
</evidence>
<dbReference type="InterPro" id="IPR051683">
    <property type="entry name" value="Enoyl-CoA_Hydratase/Isomerase"/>
</dbReference>
<dbReference type="CDD" id="cd06558">
    <property type="entry name" value="crotonase-like"/>
    <property type="match status" value="1"/>
</dbReference>
<sequence length="268" mass="29493">MNTEKLSLDGLIFEATKINIEGNVLTITLNRPERKNALNSVMTNEINYALAFAKQERSIRVVVLAAEGDIFCAGADLKNMSGKEKPPESAVPRLEGRTDISLSLRHLYKPVIAKIQGSVLAGALLMVTNSTHAVAVEEAKFSAPEIKRGIWPFMVMAGLFRVMPKRAGLDFCMRGEAIDSKKAEEWGLINQSVKSEDLDSTVDKLAADLANLAPTTMQMGLSAYNQQDSMDFDEALPFLQEQIAACIQSDDAKEGINAFLEKREPKWD</sequence>
<proteinExistence type="inferred from homology"/>
<evidence type="ECO:0000313" key="2">
    <source>
        <dbReference type="EMBL" id="SVA03622.1"/>
    </source>
</evidence>
<dbReference type="PANTHER" id="PTHR42964">
    <property type="entry name" value="ENOYL-COA HYDRATASE"/>
    <property type="match status" value="1"/>
</dbReference>
<dbReference type="InterPro" id="IPR029045">
    <property type="entry name" value="ClpP/crotonase-like_dom_sf"/>
</dbReference>
<reference evidence="2" key="1">
    <citation type="submission" date="2018-05" db="EMBL/GenBank/DDBJ databases">
        <authorList>
            <person name="Lanie J.A."/>
            <person name="Ng W.-L."/>
            <person name="Kazmierczak K.M."/>
            <person name="Andrzejewski T.M."/>
            <person name="Davidsen T.M."/>
            <person name="Wayne K.J."/>
            <person name="Tettelin H."/>
            <person name="Glass J.I."/>
            <person name="Rusch D."/>
            <person name="Podicherti R."/>
            <person name="Tsui H.-C.T."/>
            <person name="Winkler M.E."/>
        </authorList>
    </citation>
    <scope>NUCLEOTIDE SEQUENCE</scope>
</reference>